<organism evidence="8 9">
    <name type="scientific">Pinctada imbricata</name>
    <name type="common">Atlantic pearl-oyster</name>
    <name type="synonym">Pinctada martensii</name>
    <dbReference type="NCBI Taxonomy" id="66713"/>
    <lineage>
        <taxon>Eukaryota</taxon>
        <taxon>Metazoa</taxon>
        <taxon>Spiralia</taxon>
        <taxon>Lophotrochozoa</taxon>
        <taxon>Mollusca</taxon>
        <taxon>Bivalvia</taxon>
        <taxon>Autobranchia</taxon>
        <taxon>Pteriomorphia</taxon>
        <taxon>Pterioida</taxon>
        <taxon>Pterioidea</taxon>
        <taxon>Pteriidae</taxon>
        <taxon>Pinctada</taxon>
    </lineage>
</organism>
<dbReference type="Proteomes" id="UP001186944">
    <property type="component" value="Unassembled WGS sequence"/>
</dbReference>
<accession>A0AA88Y6U1</accession>
<evidence type="ECO:0000256" key="4">
    <source>
        <dbReference type="ARBA" id="ARBA00029977"/>
    </source>
</evidence>
<dbReference type="PANTHER" id="PTHR10491:SF4">
    <property type="entry name" value="METHIONINE ADENOSYLTRANSFERASE 2 SUBUNIT BETA"/>
    <property type="match status" value="1"/>
</dbReference>
<dbReference type="SUPFAM" id="SSF51735">
    <property type="entry name" value="NAD(P)-binding Rossmann-fold domains"/>
    <property type="match status" value="1"/>
</dbReference>
<reference evidence="8" key="1">
    <citation type="submission" date="2019-08" db="EMBL/GenBank/DDBJ databases">
        <title>The improved chromosome-level genome for the pearl oyster Pinctada fucata martensii using PacBio sequencing and Hi-C.</title>
        <authorList>
            <person name="Zheng Z."/>
        </authorList>
    </citation>
    <scope>NUCLEOTIDE SEQUENCE</scope>
    <source>
        <strain evidence="8">ZZ-2019</strain>
        <tissue evidence="8">Adductor muscle</tissue>
    </source>
</reference>
<proteinExistence type="inferred from homology"/>
<dbReference type="PANTHER" id="PTHR10491">
    <property type="entry name" value="DTDP-4-DEHYDRORHAMNOSE REDUCTASE"/>
    <property type="match status" value="1"/>
</dbReference>
<evidence type="ECO:0000256" key="1">
    <source>
        <dbReference type="ARBA" id="ARBA00005224"/>
    </source>
</evidence>
<evidence type="ECO:0000256" key="2">
    <source>
        <dbReference type="ARBA" id="ARBA00008656"/>
    </source>
</evidence>
<dbReference type="AlphaFoldDB" id="A0AA88Y6U1"/>
<keyword evidence="9" id="KW-1185">Reference proteome</keyword>
<evidence type="ECO:0000256" key="3">
    <source>
        <dbReference type="ARBA" id="ARBA00021596"/>
    </source>
</evidence>
<evidence type="ECO:0000256" key="5">
    <source>
        <dbReference type="ARBA" id="ARBA00045998"/>
    </source>
</evidence>
<sequence length="297" mass="33200">MTKRVLITGASGLLGRACRKEFVDDKSWEVLGLAFSRACSDLRKVDITDETAVRDIITGFKPNIVIHCAAERRPDVVEKKSEETRNLNVEATRYICQEAGKIGAWVLYISTDYVFDGKSPPYKEDAEPNPLNLYGISKRQGEVVTLQVSQENSVLRVPILYGQIEKLSESAVTVLFEKVKDTANTCLMSDYERRYPTHCADIAFVIRQLADKRLQDGSIKGIYHWSGNENMTKNDMAIAMAKAFNLPTNHIQGDKNPSGGAKRPYDAQLDCSRIEALGFGRQTPFKDGIADVLKPYL</sequence>
<dbReference type="GO" id="GO:0048270">
    <property type="term" value="F:methionine adenosyltransferase regulator activity"/>
    <property type="evidence" value="ECO:0007669"/>
    <property type="project" value="TreeGrafter"/>
</dbReference>
<evidence type="ECO:0000313" key="8">
    <source>
        <dbReference type="EMBL" id="KAK3099701.1"/>
    </source>
</evidence>
<comment type="similarity">
    <text evidence="2">Belongs to the dTDP-4-dehydrorhamnose reductase family. MAT2B subfamily.</text>
</comment>
<dbReference type="InterPro" id="IPR029903">
    <property type="entry name" value="RmlD-like-bd"/>
</dbReference>
<evidence type="ECO:0000256" key="6">
    <source>
        <dbReference type="ARBA" id="ARBA00046786"/>
    </source>
</evidence>
<dbReference type="EMBL" id="VSWD01000006">
    <property type="protein sequence ID" value="KAK3099701.1"/>
    <property type="molecule type" value="Genomic_DNA"/>
</dbReference>
<dbReference type="InterPro" id="IPR005913">
    <property type="entry name" value="dTDP_dehydrorham_reduct"/>
</dbReference>
<dbReference type="GO" id="GO:0006556">
    <property type="term" value="P:S-adenosylmethionine biosynthetic process"/>
    <property type="evidence" value="ECO:0007669"/>
    <property type="project" value="TreeGrafter"/>
</dbReference>
<dbReference type="Pfam" id="PF04321">
    <property type="entry name" value="RmlD_sub_bind"/>
    <property type="match status" value="1"/>
</dbReference>
<comment type="subunit">
    <text evidence="6">Heterotrimer; composed of a catalytic MAT2A homodimer that binds one regulatory MAT2B chain. Heterohexamer; composed of a central, catalytic MAT2A homotetramer flanked on either side by a regulatory MAT2B chain. NADP binding increases the affinity for MAT2A.</text>
</comment>
<dbReference type="Gene3D" id="3.40.50.720">
    <property type="entry name" value="NAD(P)-binding Rossmann-like Domain"/>
    <property type="match status" value="1"/>
</dbReference>
<comment type="caution">
    <text evidence="8">The sequence shown here is derived from an EMBL/GenBank/DDBJ whole genome shotgun (WGS) entry which is preliminary data.</text>
</comment>
<evidence type="ECO:0000313" key="9">
    <source>
        <dbReference type="Proteomes" id="UP001186944"/>
    </source>
</evidence>
<dbReference type="InterPro" id="IPR036291">
    <property type="entry name" value="NAD(P)-bd_dom_sf"/>
</dbReference>
<comment type="pathway">
    <text evidence="1">Amino-acid biosynthesis; S-adenosyl-L-methionine biosynthesis; S-adenosyl-L-methionine from L-methionine: step 1/1.</text>
</comment>
<dbReference type="GO" id="GO:0048269">
    <property type="term" value="C:methionine adenosyltransferase complex"/>
    <property type="evidence" value="ECO:0007669"/>
    <property type="project" value="TreeGrafter"/>
</dbReference>
<comment type="function">
    <text evidence="5">Regulatory subunit of S-adenosylmethionine synthetase 2, an enzyme that catalyzes the formation of S-adenosylmethionine from methionine and ATP. Regulates MAT2A catalytic activity by changing its kinetic properties, increasing its affinity for L-methionine. Can bind NADP (in vitro).</text>
</comment>
<gene>
    <name evidence="8" type="ORF">FSP39_008243</name>
</gene>
<evidence type="ECO:0000259" key="7">
    <source>
        <dbReference type="Pfam" id="PF04321"/>
    </source>
</evidence>
<protein>
    <recommendedName>
        <fullName evidence="3">Methionine adenosyltransferase 2 subunit beta</fullName>
    </recommendedName>
    <alternativeName>
        <fullName evidence="4">Methionine adenosyltransferase II beta</fullName>
    </alternativeName>
</protein>
<dbReference type="FunFam" id="3.40.50.720:FF:000357">
    <property type="entry name" value="Methionine adenosyltransferase 2 subunit beta"/>
    <property type="match status" value="1"/>
</dbReference>
<feature type="domain" description="RmlD-like substrate binding" evidence="7">
    <location>
        <begin position="4"/>
        <end position="296"/>
    </location>
</feature>
<name>A0AA88Y6U1_PINIB</name>
<dbReference type="CDD" id="cd05254">
    <property type="entry name" value="dTDP_HR_like_SDR_e"/>
    <property type="match status" value="1"/>
</dbReference>